<dbReference type="Pfam" id="PF13346">
    <property type="entry name" value="ABC2_membrane_5"/>
    <property type="match status" value="1"/>
</dbReference>
<accession>A0ABY6H9U1</accession>
<evidence type="ECO:0000313" key="2">
    <source>
        <dbReference type="EMBL" id="UYO61253.1"/>
    </source>
</evidence>
<keyword evidence="1" id="KW-0472">Membrane</keyword>
<protein>
    <submittedName>
        <fullName evidence="2">ABC-2 transporter permease</fullName>
    </submittedName>
</protein>
<keyword evidence="1" id="KW-1133">Transmembrane helix</keyword>
<feature type="transmembrane region" description="Helical" evidence="1">
    <location>
        <begin position="47"/>
        <end position="66"/>
    </location>
</feature>
<feature type="transmembrane region" description="Helical" evidence="1">
    <location>
        <begin position="12"/>
        <end position="35"/>
    </location>
</feature>
<keyword evidence="1" id="KW-0812">Transmembrane</keyword>
<evidence type="ECO:0000313" key="3">
    <source>
        <dbReference type="Proteomes" id="UP001163550"/>
    </source>
</evidence>
<keyword evidence="3" id="KW-1185">Reference proteome</keyword>
<dbReference type="InterPro" id="IPR025699">
    <property type="entry name" value="ABC2_memb-like"/>
</dbReference>
<feature type="transmembrane region" description="Helical" evidence="1">
    <location>
        <begin position="133"/>
        <end position="151"/>
    </location>
</feature>
<evidence type="ECO:0000256" key="1">
    <source>
        <dbReference type="SAM" id="Phobius"/>
    </source>
</evidence>
<gene>
    <name evidence="2" type="ORF">LNN31_10690</name>
</gene>
<organism evidence="2 3">
    <name type="scientific">Acetobacterium wieringae</name>
    <dbReference type="NCBI Taxonomy" id="52694"/>
    <lineage>
        <taxon>Bacteria</taxon>
        <taxon>Bacillati</taxon>
        <taxon>Bacillota</taxon>
        <taxon>Clostridia</taxon>
        <taxon>Eubacteriales</taxon>
        <taxon>Eubacteriaceae</taxon>
        <taxon>Acetobacterium</taxon>
    </lineage>
</organism>
<proteinExistence type="predicted"/>
<dbReference type="Proteomes" id="UP001163550">
    <property type="component" value="Chromosome"/>
</dbReference>
<reference evidence="2" key="1">
    <citation type="submission" date="2021-11" db="EMBL/GenBank/DDBJ databases">
        <title>Isoprene-degrading acetogen.</title>
        <authorList>
            <person name="Yang Y."/>
            <person name="Jin H."/>
            <person name="Yan J."/>
        </authorList>
    </citation>
    <scope>NUCLEOTIDE SEQUENCE</scope>
    <source>
        <strain evidence="2">Berkeley</strain>
    </source>
</reference>
<sequence length="211" mass="24239">MLNSNFLHFTKIQISSLSQIVWLQLLCIVLYPMYFNQININNDRANVIVFAVGLLMLSYLLLRNFAFNDAKYKTKFLFCLLPVTPTIIIGARGIILYLFCLVATPLIILFSHINHAIKPDMFAIVQTAIVPDGLLFVALFLPLEFLIFYLFEAQKSDIIGVLALFPAMGLMLLLYPVMQSSLWIVVLMIAIFFNVMSLRFSRTLYQRNIDR</sequence>
<feature type="transmembrane region" description="Helical" evidence="1">
    <location>
        <begin position="158"/>
        <end position="175"/>
    </location>
</feature>
<feature type="transmembrane region" description="Helical" evidence="1">
    <location>
        <begin position="181"/>
        <end position="201"/>
    </location>
</feature>
<name>A0ABY6H9U1_9FIRM</name>
<dbReference type="RefSeq" id="WP_228883574.1">
    <property type="nucleotide sequence ID" value="NZ_CABIIK010000057.1"/>
</dbReference>
<dbReference type="EMBL" id="CP087994">
    <property type="protein sequence ID" value="UYO61253.1"/>
    <property type="molecule type" value="Genomic_DNA"/>
</dbReference>
<feature type="transmembrane region" description="Helical" evidence="1">
    <location>
        <begin position="94"/>
        <end position="113"/>
    </location>
</feature>